<dbReference type="InterPro" id="IPR051413">
    <property type="entry name" value="K/Na_HCN_channel"/>
</dbReference>
<dbReference type="InterPro" id="IPR018490">
    <property type="entry name" value="cNMP-bd_dom_sf"/>
</dbReference>
<keyword evidence="1" id="KW-0472">Membrane</keyword>
<evidence type="ECO:0000256" key="1">
    <source>
        <dbReference type="SAM" id="Phobius"/>
    </source>
</evidence>
<feature type="transmembrane region" description="Helical" evidence="1">
    <location>
        <begin position="69"/>
        <end position="88"/>
    </location>
</feature>
<dbReference type="AlphaFoldDB" id="A0A9P0AQ01"/>
<dbReference type="Gene3D" id="2.60.120.10">
    <property type="entry name" value="Jelly Rolls"/>
    <property type="match status" value="1"/>
</dbReference>
<dbReference type="PANTHER" id="PTHR45689:SF14">
    <property type="entry name" value="CYCLIC NUCLEOTIDE-GATED CATION CHANNEL SUBUNIT A-LIKE PROTEIN"/>
    <property type="match status" value="1"/>
</dbReference>
<dbReference type="Proteomes" id="UP001154078">
    <property type="component" value="Chromosome 1"/>
</dbReference>
<gene>
    <name evidence="3" type="ORF">MELIAE_LOCUS175</name>
</gene>
<dbReference type="Gene3D" id="1.10.287.630">
    <property type="entry name" value="Helix hairpin bin"/>
    <property type="match status" value="1"/>
</dbReference>
<evidence type="ECO:0000259" key="2">
    <source>
        <dbReference type="PROSITE" id="PS50042"/>
    </source>
</evidence>
<dbReference type="GO" id="GO:0035725">
    <property type="term" value="P:sodium ion transmembrane transport"/>
    <property type="evidence" value="ECO:0007669"/>
    <property type="project" value="TreeGrafter"/>
</dbReference>
<evidence type="ECO:0000313" key="3">
    <source>
        <dbReference type="EMBL" id="CAH0545892.1"/>
    </source>
</evidence>
<protein>
    <recommendedName>
        <fullName evidence="2">Cyclic nucleotide-binding domain-containing protein</fullName>
    </recommendedName>
</protein>
<feature type="transmembrane region" description="Helical" evidence="1">
    <location>
        <begin position="201"/>
        <end position="220"/>
    </location>
</feature>
<name>A0A9P0AQ01_BRAAE</name>
<dbReference type="GO" id="GO:0005249">
    <property type="term" value="F:voltage-gated potassium channel activity"/>
    <property type="evidence" value="ECO:0007669"/>
    <property type="project" value="TreeGrafter"/>
</dbReference>
<dbReference type="OrthoDB" id="2021138at2759"/>
<keyword evidence="1" id="KW-1133">Transmembrane helix</keyword>
<dbReference type="GO" id="GO:0003254">
    <property type="term" value="P:regulation of membrane depolarization"/>
    <property type="evidence" value="ECO:0007669"/>
    <property type="project" value="TreeGrafter"/>
</dbReference>
<organism evidence="3 4">
    <name type="scientific">Brassicogethes aeneus</name>
    <name type="common">Rape pollen beetle</name>
    <name type="synonym">Meligethes aeneus</name>
    <dbReference type="NCBI Taxonomy" id="1431903"/>
    <lineage>
        <taxon>Eukaryota</taxon>
        <taxon>Metazoa</taxon>
        <taxon>Ecdysozoa</taxon>
        <taxon>Arthropoda</taxon>
        <taxon>Hexapoda</taxon>
        <taxon>Insecta</taxon>
        <taxon>Pterygota</taxon>
        <taxon>Neoptera</taxon>
        <taxon>Endopterygota</taxon>
        <taxon>Coleoptera</taxon>
        <taxon>Polyphaga</taxon>
        <taxon>Cucujiformia</taxon>
        <taxon>Nitidulidae</taxon>
        <taxon>Meligethinae</taxon>
        <taxon>Brassicogethes</taxon>
    </lineage>
</organism>
<dbReference type="GO" id="GO:0098855">
    <property type="term" value="C:HCN channel complex"/>
    <property type="evidence" value="ECO:0007669"/>
    <property type="project" value="TreeGrafter"/>
</dbReference>
<keyword evidence="4" id="KW-1185">Reference proteome</keyword>
<dbReference type="InterPro" id="IPR014710">
    <property type="entry name" value="RmlC-like_jellyroll"/>
</dbReference>
<keyword evidence="1" id="KW-0812">Transmembrane</keyword>
<feature type="transmembrane region" description="Helical" evidence="1">
    <location>
        <begin position="138"/>
        <end position="157"/>
    </location>
</feature>
<dbReference type="SUPFAM" id="SSF51206">
    <property type="entry name" value="cAMP-binding domain-like"/>
    <property type="match status" value="1"/>
</dbReference>
<evidence type="ECO:0000313" key="4">
    <source>
        <dbReference type="Proteomes" id="UP001154078"/>
    </source>
</evidence>
<dbReference type="PROSITE" id="PS00889">
    <property type="entry name" value="CNMP_BINDING_2"/>
    <property type="match status" value="1"/>
</dbReference>
<dbReference type="PROSITE" id="PS50042">
    <property type="entry name" value="CNMP_BINDING_3"/>
    <property type="match status" value="1"/>
</dbReference>
<feature type="domain" description="Cyclic nucleotide-binding" evidence="2">
    <location>
        <begin position="389"/>
        <end position="506"/>
    </location>
</feature>
<sequence>MHNICTLPPKDFPAKKGKWDLVFQFTTLSADHVRCMEYFMGYEAIYNEKLTHYNSNYWYIIHPLSRFRYFYDTYAFFWFSVSFIVKPFHLALNTPNNPYYFIWLLYWIDNFLTYVDIILNFFSGYISNGRIHLKHNEVFLNYIKLHFICDALCAAPTLLFCDLHGCQPWVYGLVGLLSCSRLIKLHPVLKYVDRYASQRRIALRWIIMPIYLFLILKHWAVCVQLMLPNFRRNEYGEYDRKSWIMINNVFNLTTAGKYRSTFLRISSMFLAVNIYNNYYMWVHEEFCFTLFLYVLGYLLIAIYTILVLLYVGNRFQVDKKYVEVLEQLEHYMHNKQLPQELRAKLRSCYSYKFQSKFYNEMKIKTLLSENLNKQLSVYSYKNLISKTPILALLSIEDACRFIEFCKSDVYFPNDVVIQSEQVGTTFYILAHGTVSVCTSSGIELCHLDEGSYFGEIALMSKSQKRTATVIALEISEIYYLDKVYFYGFLKKYPEFAKRIRTDAAAKLDISRRVEQMNKDFLFRKELKF</sequence>
<dbReference type="SMART" id="SM00100">
    <property type="entry name" value="cNMP"/>
    <property type="match status" value="1"/>
</dbReference>
<reference evidence="3" key="1">
    <citation type="submission" date="2021-12" db="EMBL/GenBank/DDBJ databases">
        <authorList>
            <person name="King R."/>
        </authorList>
    </citation>
    <scope>NUCLEOTIDE SEQUENCE</scope>
</reference>
<proteinExistence type="predicted"/>
<dbReference type="Pfam" id="PF00027">
    <property type="entry name" value="cNMP_binding"/>
    <property type="match status" value="1"/>
</dbReference>
<accession>A0A9P0AQ01</accession>
<dbReference type="PANTHER" id="PTHR45689">
    <property type="entry name" value="I[[H]] CHANNEL, ISOFORM E"/>
    <property type="match status" value="1"/>
</dbReference>
<feature type="transmembrane region" description="Helical" evidence="1">
    <location>
        <begin position="100"/>
        <end position="126"/>
    </location>
</feature>
<feature type="transmembrane region" description="Helical" evidence="1">
    <location>
        <begin position="290"/>
        <end position="311"/>
    </location>
</feature>
<dbReference type="InterPro" id="IPR000595">
    <property type="entry name" value="cNMP-bd_dom"/>
</dbReference>
<dbReference type="CDD" id="cd00038">
    <property type="entry name" value="CAP_ED"/>
    <property type="match status" value="1"/>
</dbReference>
<dbReference type="InterPro" id="IPR018488">
    <property type="entry name" value="cNMP-bd_CS"/>
</dbReference>
<dbReference type="EMBL" id="OV121132">
    <property type="protein sequence ID" value="CAH0545892.1"/>
    <property type="molecule type" value="Genomic_DNA"/>
</dbReference>